<dbReference type="Proteomes" id="UP000289629">
    <property type="component" value="Chromosome"/>
</dbReference>
<dbReference type="GO" id="GO:0015986">
    <property type="term" value="P:proton motive force-driven ATP synthesis"/>
    <property type="evidence" value="ECO:0007669"/>
    <property type="project" value="InterPro"/>
</dbReference>
<dbReference type="EMBL" id="LR214971">
    <property type="protein sequence ID" value="VEU61194.1"/>
    <property type="molecule type" value="Genomic_DNA"/>
</dbReference>
<reference evidence="3 4" key="1">
    <citation type="submission" date="2019-01" db="EMBL/GenBank/DDBJ databases">
        <authorList>
            <consortium name="Pathogen Informatics"/>
        </authorList>
    </citation>
    <scope>NUCLEOTIDE SEQUENCE [LARGE SCALE GENOMIC DNA]</scope>
    <source>
        <strain evidence="3 4">NCTC10125</strain>
    </source>
</reference>
<dbReference type="RefSeq" id="WP_044635133.1">
    <property type="nucleotide sequence ID" value="NZ_CP007229.1"/>
</dbReference>
<gene>
    <name evidence="3" type="primary">atpC</name>
    <name evidence="3" type="ORF">NCTC10125_00044</name>
</gene>
<dbReference type="KEGG" id="mds:MDIS_00225"/>
<dbReference type="GO" id="GO:0045259">
    <property type="term" value="C:proton-transporting ATP synthase complex"/>
    <property type="evidence" value="ECO:0007669"/>
    <property type="project" value="UniProtKB-KW"/>
</dbReference>
<proteinExistence type="predicted"/>
<evidence type="ECO:0000259" key="2">
    <source>
        <dbReference type="Pfam" id="PF02823"/>
    </source>
</evidence>
<evidence type="ECO:0000313" key="3">
    <source>
        <dbReference type="EMBL" id="VEU61194.1"/>
    </source>
</evidence>
<dbReference type="Gene3D" id="2.60.15.10">
    <property type="entry name" value="F0F1 ATP synthase delta/epsilon subunit, N-terminal"/>
    <property type="match status" value="1"/>
</dbReference>
<keyword evidence="1" id="KW-0066">ATP synthesis</keyword>
<evidence type="ECO:0000313" key="4">
    <source>
        <dbReference type="Proteomes" id="UP000289629"/>
    </source>
</evidence>
<sequence length="86" mass="9767">MKKINFKIFTPNGVFHESKPDSVLIKTKLGYRVAQYGITPFVGVIDPSILQIFNEKEKLEFEIKSGIVFANKFEILIFTEDKLGSA</sequence>
<dbReference type="Pfam" id="PF02823">
    <property type="entry name" value="ATP-synt_DE_N"/>
    <property type="match status" value="1"/>
</dbReference>
<dbReference type="SUPFAM" id="SSF51344">
    <property type="entry name" value="Epsilon subunit of F1F0-ATP synthase N-terminal domain"/>
    <property type="match status" value="1"/>
</dbReference>
<keyword evidence="1" id="KW-0139">CF(1)</keyword>
<name>A0AAJ5NKS4_9BACT</name>
<feature type="domain" description="ATP synthase F1 complex delta/epsilon subunit N-terminal" evidence="2">
    <location>
        <begin position="5"/>
        <end position="80"/>
    </location>
</feature>
<dbReference type="AlphaFoldDB" id="A0AAJ5NKS4"/>
<organism evidence="3 4">
    <name type="scientific">Mesomycoplasma dispar</name>
    <dbReference type="NCBI Taxonomy" id="86660"/>
    <lineage>
        <taxon>Bacteria</taxon>
        <taxon>Bacillati</taxon>
        <taxon>Mycoplasmatota</taxon>
        <taxon>Mycoplasmoidales</taxon>
        <taxon>Metamycoplasmataceae</taxon>
        <taxon>Mesomycoplasma</taxon>
    </lineage>
</organism>
<dbReference type="InterPro" id="IPR020546">
    <property type="entry name" value="ATP_synth_F1_dsu/esu_N"/>
</dbReference>
<evidence type="ECO:0000256" key="1">
    <source>
        <dbReference type="ARBA" id="ARBA00023196"/>
    </source>
</evidence>
<protein>
    <submittedName>
        <fullName evidence="3">ATP synthase epsilon chain</fullName>
    </submittedName>
</protein>
<accession>A0AAJ5NKS4</accession>
<dbReference type="InterPro" id="IPR036771">
    <property type="entry name" value="ATPsynth_dsu/esu_N"/>
</dbReference>